<dbReference type="PANTHER" id="PTHR32410">
    <property type="entry name" value="CYSTEINE/HISTIDINE-RICH C1 DOMAIN FAMILY PROTEIN"/>
    <property type="match status" value="1"/>
</dbReference>
<dbReference type="InterPro" id="IPR001965">
    <property type="entry name" value="Znf_PHD"/>
</dbReference>
<evidence type="ECO:0000259" key="6">
    <source>
        <dbReference type="SMART" id="SM00249"/>
    </source>
</evidence>
<feature type="domain" description="Phorbol-ester/DAG-type" evidence="5">
    <location>
        <begin position="505"/>
        <end position="558"/>
    </location>
</feature>
<dbReference type="GO" id="GO:0008270">
    <property type="term" value="F:zinc ion binding"/>
    <property type="evidence" value="ECO:0007669"/>
    <property type="project" value="UniProtKB-KW"/>
</dbReference>
<organism evidence="7 8">
    <name type="scientific">Escallonia herrerae</name>
    <dbReference type="NCBI Taxonomy" id="1293975"/>
    <lineage>
        <taxon>Eukaryota</taxon>
        <taxon>Viridiplantae</taxon>
        <taxon>Streptophyta</taxon>
        <taxon>Embryophyta</taxon>
        <taxon>Tracheophyta</taxon>
        <taxon>Spermatophyta</taxon>
        <taxon>Magnoliopsida</taxon>
        <taxon>eudicotyledons</taxon>
        <taxon>Gunneridae</taxon>
        <taxon>Pentapetalae</taxon>
        <taxon>asterids</taxon>
        <taxon>campanulids</taxon>
        <taxon>Escalloniales</taxon>
        <taxon>Escalloniaceae</taxon>
        <taxon>Escallonia</taxon>
    </lineage>
</organism>
<dbReference type="InterPro" id="IPR053192">
    <property type="entry name" value="Vacuole_Formation_Reg"/>
</dbReference>
<proteinExistence type="predicted"/>
<comment type="caution">
    <text evidence="7">The sequence shown here is derived from an EMBL/GenBank/DDBJ whole genome shotgun (WGS) entry which is preliminary data.</text>
</comment>
<evidence type="ECO:0000259" key="5">
    <source>
        <dbReference type="SMART" id="SM00109"/>
    </source>
</evidence>
<accession>A0AA88V9A9</accession>
<dbReference type="InterPro" id="IPR046349">
    <property type="entry name" value="C1-like_sf"/>
</dbReference>
<evidence type="ECO:0000313" key="8">
    <source>
        <dbReference type="Proteomes" id="UP001188597"/>
    </source>
</evidence>
<feature type="domain" description="Phorbol-ester/DAG-type" evidence="5">
    <location>
        <begin position="146"/>
        <end position="199"/>
    </location>
</feature>
<feature type="domain" description="Phorbol-ester/DAG-type" evidence="5">
    <location>
        <begin position="226"/>
        <end position="275"/>
    </location>
</feature>
<evidence type="ECO:0000256" key="4">
    <source>
        <dbReference type="ARBA" id="ARBA00022833"/>
    </source>
</evidence>
<keyword evidence="2" id="KW-0677">Repeat</keyword>
<protein>
    <recommendedName>
        <fullName evidence="9">Phorbol-ester/DAG-type domain-containing protein</fullName>
    </recommendedName>
</protein>
<evidence type="ECO:0000256" key="3">
    <source>
        <dbReference type="ARBA" id="ARBA00022771"/>
    </source>
</evidence>
<feature type="domain" description="Zinc finger PHD-type" evidence="6">
    <location>
        <begin position="242"/>
        <end position="313"/>
    </location>
</feature>
<feature type="domain" description="Zinc finger PHD-type" evidence="6">
    <location>
        <begin position="1"/>
        <end position="53"/>
    </location>
</feature>
<name>A0AA88V9A9_9ASTE</name>
<dbReference type="InterPro" id="IPR004146">
    <property type="entry name" value="DC1"/>
</dbReference>
<feature type="domain" description="Zinc finger PHD-type" evidence="6">
    <location>
        <begin position="467"/>
        <end position="529"/>
    </location>
</feature>
<dbReference type="Pfam" id="PF03107">
    <property type="entry name" value="C1_2"/>
    <property type="match status" value="4"/>
</dbReference>
<dbReference type="AlphaFoldDB" id="A0AA88V9A9"/>
<dbReference type="SMART" id="SM00249">
    <property type="entry name" value="PHD"/>
    <property type="match status" value="4"/>
</dbReference>
<keyword evidence="4" id="KW-0862">Zinc</keyword>
<dbReference type="EMBL" id="JAVXUP010002265">
    <property type="protein sequence ID" value="KAK3004386.1"/>
    <property type="molecule type" value="Genomic_DNA"/>
</dbReference>
<evidence type="ECO:0000313" key="7">
    <source>
        <dbReference type="EMBL" id="KAK3004386.1"/>
    </source>
</evidence>
<feature type="domain" description="Phorbol-ester/DAG-type" evidence="5">
    <location>
        <begin position="451"/>
        <end position="504"/>
    </location>
</feature>
<dbReference type="SMART" id="SM00109">
    <property type="entry name" value="C1"/>
    <property type="match status" value="5"/>
</dbReference>
<dbReference type="Proteomes" id="UP001188597">
    <property type="component" value="Unassembled WGS sequence"/>
</dbReference>
<dbReference type="SUPFAM" id="SSF57889">
    <property type="entry name" value="Cysteine-rich domain"/>
    <property type="match status" value="5"/>
</dbReference>
<keyword evidence="1" id="KW-0479">Metal-binding</keyword>
<dbReference type="InterPro" id="IPR002219">
    <property type="entry name" value="PKC_DAG/PE"/>
</dbReference>
<evidence type="ECO:0000256" key="1">
    <source>
        <dbReference type="ARBA" id="ARBA00022723"/>
    </source>
</evidence>
<sequence>MIGCTICNFGLHFNCASLPAKAKHKRHLHPLTLVYDGSNEDHFADDFICDACEMDRNPKQWVYYCWDCEFVAETSCITQQFYLFGGNFEHDSHEHPLSFVYKDELLPLCNACGNPWEGLAYKCLICKFHIHLPCASLKKTLKHEDHEHLLSLTYECGLGERSRNVCDICQDEMSPSVAFYSCIQCDYVAHILCLCSKSQVNLYTQMLPESIFRERNVVLTVRLDCHQHSVTMKLDVVHSVLSCHICGGVVEGEYCYSCERCKFTAHMTCGHNKPLLPRSQKFMHLSDQMQALYEQRGASTEDFMRDYQHPYHKHFLAFSVVYHSHVKRNIADVTYEPDRWVLGHLSNIRGNCSEDEISFCLVCANTYQRAAYNPSHLCCTQCSFFLHFSCAELPVGVQHVCHPLHPLHPRLDRESLYGCRDCGFTTDEPLVESSFTLQLENHEHPLKMFQHGCMKVRLAESILPTPLCNICGNDCKGTTFGCATCDYSLHFECALFPRTIKHTCHQWHPLVLTHRILDDSDEFYCDACEKERDPKFGFFYCEECEYAAHPNCVASEVLPFFDSLLKRSNQSLKLLEESDQYDET</sequence>
<feature type="domain" description="Phorbol-ester/DAG-type" evidence="5">
    <location>
        <begin position="95"/>
        <end position="140"/>
    </location>
</feature>
<dbReference type="PANTHER" id="PTHR32410:SF216">
    <property type="entry name" value="PHORBOL-ESTER_DAG-TYPE DOMAIN-CONTAINING PROTEIN"/>
    <property type="match status" value="1"/>
</dbReference>
<feature type="domain" description="Zinc finger PHD-type" evidence="6">
    <location>
        <begin position="165"/>
        <end position="229"/>
    </location>
</feature>
<reference evidence="7" key="1">
    <citation type="submission" date="2022-12" db="EMBL/GenBank/DDBJ databases">
        <title>Draft genome assemblies for two species of Escallonia (Escalloniales).</title>
        <authorList>
            <person name="Chanderbali A."/>
            <person name="Dervinis C."/>
            <person name="Anghel I."/>
            <person name="Soltis D."/>
            <person name="Soltis P."/>
            <person name="Zapata F."/>
        </authorList>
    </citation>
    <scope>NUCLEOTIDE SEQUENCE</scope>
    <source>
        <strain evidence="7">UCBG64.0493</strain>
        <tissue evidence="7">Leaf</tissue>
    </source>
</reference>
<evidence type="ECO:0000256" key="2">
    <source>
        <dbReference type="ARBA" id="ARBA00022737"/>
    </source>
</evidence>
<keyword evidence="8" id="KW-1185">Reference proteome</keyword>
<keyword evidence="3" id="KW-0863">Zinc-finger</keyword>
<evidence type="ECO:0008006" key="9">
    <source>
        <dbReference type="Google" id="ProtNLM"/>
    </source>
</evidence>
<gene>
    <name evidence="7" type="ORF">RJ639_019222</name>
</gene>